<keyword evidence="3" id="KW-1185">Reference proteome</keyword>
<feature type="non-terminal residue" evidence="2">
    <location>
        <position position="1"/>
    </location>
</feature>
<organism evidence="2 3">
    <name type="scientific">Stylosanthes scabra</name>
    <dbReference type="NCBI Taxonomy" id="79078"/>
    <lineage>
        <taxon>Eukaryota</taxon>
        <taxon>Viridiplantae</taxon>
        <taxon>Streptophyta</taxon>
        <taxon>Embryophyta</taxon>
        <taxon>Tracheophyta</taxon>
        <taxon>Spermatophyta</taxon>
        <taxon>Magnoliopsida</taxon>
        <taxon>eudicotyledons</taxon>
        <taxon>Gunneridae</taxon>
        <taxon>Pentapetalae</taxon>
        <taxon>rosids</taxon>
        <taxon>fabids</taxon>
        <taxon>Fabales</taxon>
        <taxon>Fabaceae</taxon>
        <taxon>Papilionoideae</taxon>
        <taxon>50 kb inversion clade</taxon>
        <taxon>dalbergioids sensu lato</taxon>
        <taxon>Dalbergieae</taxon>
        <taxon>Pterocarpus clade</taxon>
        <taxon>Stylosanthes</taxon>
    </lineage>
</organism>
<proteinExistence type="predicted"/>
<accession>A0ABU6UQA9</accession>
<evidence type="ECO:0000313" key="2">
    <source>
        <dbReference type="EMBL" id="MED6163254.1"/>
    </source>
</evidence>
<evidence type="ECO:0000256" key="1">
    <source>
        <dbReference type="SAM" id="Coils"/>
    </source>
</evidence>
<comment type="caution">
    <text evidence="2">The sequence shown here is derived from an EMBL/GenBank/DDBJ whole genome shotgun (WGS) entry which is preliminary data.</text>
</comment>
<protein>
    <submittedName>
        <fullName evidence="2">Uncharacterized protein</fullName>
    </submittedName>
</protein>
<feature type="coiled-coil region" evidence="1">
    <location>
        <begin position="2"/>
        <end position="47"/>
    </location>
</feature>
<evidence type="ECO:0000313" key="3">
    <source>
        <dbReference type="Proteomes" id="UP001341840"/>
    </source>
</evidence>
<dbReference type="Proteomes" id="UP001341840">
    <property type="component" value="Unassembled WGS sequence"/>
</dbReference>
<dbReference type="EMBL" id="JASCZI010121901">
    <property type="protein sequence ID" value="MED6163254.1"/>
    <property type="molecule type" value="Genomic_DNA"/>
</dbReference>
<keyword evidence="1" id="KW-0175">Coiled coil</keyword>
<reference evidence="2 3" key="1">
    <citation type="journal article" date="2023" name="Plants (Basel)">
        <title>Bridging the Gap: Combining Genomics and Transcriptomics Approaches to Understand Stylosanthes scabra, an Orphan Legume from the Brazilian Caatinga.</title>
        <authorList>
            <person name="Ferreira-Neto J.R.C."/>
            <person name="da Silva M.D."/>
            <person name="Binneck E."/>
            <person name="de Melo N.F."/>
            <person name="da Silva R.H."/>
            <person name="de Melo A.L.T.M."/>
            <person name="Pandolfi V."/>
            <person name="Bustamante F.O."/>
            <person name="Brasileiro-Vidal A.C."/>
            <person name="Benko-Iseppon A.M."/>
        </authorList>
    </citation>
    <scope>NUCLEOTIDE SEQUENCE [LARGE SCALE GENOMIC DNA]</scope>
    <source>
        <tissue evidence="2">Leaves</tissue>
    </source>
</reference>
<sequence length="66" mass="7604">EKVKAIKEKLKAEEDVKSAEAKIDALAKEKDEEIERLKRREAELVLEERVRADLAEVSVLELEKQS</sequence>
<gene>
    <name evidence="2" type="ORF">PIB30_078174</name>
</gene>
<name>A0ABU6UQA9_9FABA</name>